<comment type="caution">
    <text evidence="4">The sequence shown here is derived from an EMBL/GenBank/DDBJ whole genome shotgun (WGS) entry which is preliminary data.</text>
</comment>
<dbReference type="InterPro" id="IPR007837">
    <property type="entry name" value="DinB"/>
</dbReference>
<protein>
    <submittedName>
        <fullName evidence="4">Putative damage-inducible protein DinB</fullName>
    </submittedName>
</protein>
<comment type="similarity">
    <text evidence="1">Belongs to the DinB family.</text>
</comment>
<proteinExistence type="inferred from homology"/>
<gene>
    <name evidence="4" type="ORF">DFR41_106116</name>
</gene>
<dbReference type="EMBL" id="QQAV01000006">
    <property type="protein sequence ID" value="RDI23411.1"/>
    <property type="molecule type" value="Genomic_DNA"/>
</dbReference>
<dbReference type="Pfam" id="PF05163">
    <property type="entry name" value="DinB"/>
    <property type="match status" value="1"/>
</dbReference>
<dbReference type="Gene3D" id="1.20.120.450">
    <property type="entry name" value="dinb family like domain"/>
    <property type="match status" value="1"/>
</dbReference>
<evidence type="ECO:0000313" key="4">
    <source>
        <dbReference type="EMBL" id="RDI23411.1"/>
    </source>
</evidence>
<dbReference type="InterPro" id="IPR034660">
    <property type="entry name" value="DinB/YfiT-like"/>
</dbReference>
<feature type="binding site" evidence="3">
    <location>
        <position position="137"/>
    </location>
    <ligand>
        <name>a divalent metal cation</name>
        <dbReference type="ChEBI" id="CHEBI:60240"/>
    </ligand>
</feature>
<dbReference type="PANTHER" id="PTHR37302:SF1">
    <property type="entry name" value="PROTEIN DINB"/>
    <property type="match status" value="1"/>
</dbReference>
<sequence>MADYNRWMNERLYDAAATLPEAALFEDRGAFFGSLFATLGHIVAADLIWLNRFVQLPALAELRGPLSALPAPTGLRDRVADSLPMLRERRVQTDVVICDMVRRLEPVHFDEVVRYGNTAGASQAKRFGPLLQHFFNHQTHHRGQASTLLFQAGVDVGVTDLNALIPHEA</sequence>
<feature type="binding site" evidence="3">
    <location>
        <position position="141"/>
    </location>
    <ligand>
        <name>a divalent metal cation</name>
        <dbReference type="ChEBI" id="CHEBI:60240"/>
    </ligand>
</feature>
<evidence type="ECO:0000256" key="2">
    <source>
        <dbReference type="ARBA" id="ARBA00022723"/>
    </source>
</evidence>
<keyword evidence="5" id="KW-1185">Reference proteome</keyword>
<accession>A0A370FFE5</accession>
<dbReference type="PANTHER" id="PTHR37302">
    <property type="entry name" value="SLR1116 PROTEIN"/>
    <property type="match status" value="1"/>
</dbReference>
<dbReference type="Proteomes" id="UP000255265">
    <property type="component" value="Unassembled WGS sequence"/>
</dbReference>
<organism evidence="4 5">
    <name type="scientific">Pseudacidovorax intermedius</name>
    <dbReference type="NCBI Taxonomy" id="433924"/>
    <lineage>
        <taxon>Bacteria</taxon>
        <taxon>Pseudomonadati</taxon>
        <taxon>Pseudomonadota</taxon>
        <taxon>Betaproteobacteria</taxon>
        <taxon>Burkholderiales</taxon>
        <taxon>Comamonadaceae</taxon>
        <taxon>Pseudacidovorax</taxon>
    </lineage>
</organism>
<dbReference type="SUPFAM" id="SSF109854">
    <property type="entry name" value="DinB/YfiT-like putative metalloenzymes"/>
    <property type="match status" value="1"/>
</dbReference>
<name>A0A370FFE5_9BURK</name>
<feature type="binding site" evidence="3">
    <location>
        <position position="41"/>
    </location>
    <ligand>
        <name>a divalent metal cation</name>
        <dbReference type="ChEBI" id="CHEBI:60240"/>
    </ligand>
</feature>
<evidence type="ECO:0000313" key="5">
    <source>
        <dbReference type="Proteomes" id="UP000255265"/>
    </source>
</evidence>
<dbReference type="AlphaFoldDB" id="A0A370FFE5"/>
<dbReference type="GO" id="GO:0046872">
    <property type="term" value="F:metal ion binding"/>
    <property type="evidence" value="ECO:0007669"/>
    <property type="project" value="UniProtKB-KW"/>
</dbReference>
<keyword evidence="2 3" id="KW-0479">Metal-binding</keyword>
<reference evidence="4 5" key="1">
    <citation type="submission" date="2018-07" db="EMBL/GenBank/DDBJ databases">
        <title>Genomic Encyclopedia of Type Strains, Phase IV (KMG-IV): sequencing the most valuable type-strain genomes for metagenomic binning, comparative biology and taxonomic classification.</title>
        <authorList>
            <person name="Goeker M."/>
        </authorList>
    </citation>
    <scope>NUCLEOTIDE SEQUENCE [LARGE SCALE GENOMIC DNA]</scope>
    <source>
        <strain evidence="4 5">DSM 21352</strain>
    </source>
</reference>
<evidence type="ECO:0000256" key="3">
    <source>
        <dbReference type="PIRSR" id="PIRSR607837-1"/>
    </source>
</evidence>
<evidence type="ECO:0000256" key="1">
    <source>
        <dbReference type="ARBA" id="ARBA00008635"/>
    </source>
</evidence>